<evidence type="ECO:0000256" key="1">
    <source>
        <dbReference type="ARBA" id="ARBA00022729"/>
    </source>
</evidence>
<dbReference type="EMBL" id="JACHGF010000001">
    <property type="protein sequence ID" value="MBB5282147.1"/>
    <property type="molecule type" value="Genomic_DNA"/>
</dbReference>
<accession>A0A840TK22</accession>
<dbReference type="InterPro" id="IPR016047">
    <property type="entry name" value="M23ase_b-sheet_dom"/>
</dbReference>
<feature type="region of interest" description="Disordered" evidence="2">
    <location>
        <begin position="1"/>
        <end position="26"/>
    </location>
</feature>
<dbReference type="InterPro" id="IPR011055">
    <property type="entry name" value="Dup_hybrid_motif"/>
</dbReference>
<keyword evidence="5" id="KW-1185">Reference proteome</keyword>
<feature type="region of interest" description="Disordered" evidence="2">
    <location>
        <begin position="231"/>
        <end position="268"/>
    </location>
</feature>
<name>A0A840TK22_9BACT</name>
<sequence>MIAGTGVGAWAQKSRQQLEREKRQNQEKMKEIQGILKETSSQKNVSVGQLRALNQQITTQKKQIDLLSDDLKLLDVELRNLEKARRELANDLSKLKKEYGQMIYEASKRNAYLNQLIFLFSSSTFNQFVLRYKYLKQYTDARQQQVKQMEEVQRQLVAKRERITAKQKQQQTVLATRVGEAQKLEGLKAKQDEVVNELSQKESQLRAELTASRRAANQLEANIRRLVEREMRERAERERREREARERAERERLAREKAERERAAKAGEEPVIVETAPVEKAPSSGGMTDEEVALASSFMASQARLPWPVKGFVSDHFGRKAHPVLKGVTVDNLGIDIQTSAGESVRAVYDGVVLDVTDVPGMNNVVAIQHGDYMTIYAKMQNVSVKTGQKVKARETIGSVATDGEGTSELQFQIWKNTTRLNPEQWLLRR</sequence>
<evidence type="ECO:0000313" key="5">
    <source>
        <dbReference type="Proteomes" id="UP000557307"/>
    </source>
</evidence>
<feature type="compositionally biased region" description="Basic and acidic residues" evidence="2">
    <location>
        <begin position="16"/>
        <end position="26"/>
    </location>
</feature>
<dbReference type="SUPFAM" id="SSF51261">
    <property type="entry name" value="Duplicated hybrid motif"/>
    <property type="match status" value="1"/>
</dbReference>
<proteinExistence type="predicted"/>
<dbReference type="PANTHER" id="PTHR21666">
    <property type="entry name" value="PEPTIDASE-RELATED"/>
    <property type="match status" value="1"/>
</dbReference>
<gene>
    <name evidence="4" type="ORF">HNQ92_000268</name>
</gene>
<dbReference type="RefSeq" id="WP_246439425.1">
    <property type="nucleotide sequence ID" value="NZ_JACHGF010000001.1"/>
</dbReference>
<reference evidence="4 5" key="1">
    <citation type="submission" date="2020-08" db="EMBL/GenBank/DDBJ databases">
        <title>Genomic Encyclopedia of Type Strains, Phase IV (KMG-IV): sequencing the most valuable type-strain genomes for metagenomic binning, comparative biology and taxonomic classification.</title>
        <authorList>
            <person name="Goeker M."/>
        </authorList>
    </citation>
    <scope>NUCLEOTIDE SEQUENCE [LARGE SCALE GENOMIC DNA]</scope>
    <source>
        <strain evidence="4 5">DSM 105074</strain>
    </source>
</reference>
<dbReference type="PANTHER" id="PTHR21666:SF289">
    <property type="entry name" value="L-ALA--D-GLU ENDOPEPTIDASE"/>
    <property type="match status" value="1"/>
</dbReference>
<keyword evidence="1" id="KW-0732">Signal</keyword>
<dbReference type="InterPro" id="IPR050570">
    <property type="entry name" value="Cell_wall_metabolism_enzyme"/>
</dbReference>
<dbReference type="Proteomes" id="UP000557307">
    <property type="component" value="Unassembled WGS sequence"/>
</dbReference>
<dbReference type="Pfam" id="PF01551">
    <property type="entry name" value="Peptidase_M23"/>
    <property type="match status" value="1"/>
</dbReference>
<dbReference type="Gene3D" id="6.10.250.3150">
    <property type="match status" value="1"/>
</dbReference>
<dbReference type="AlphaFoldDB" id="A0A840TK22"/>
<protein>
    <submittedName>
        <fullName evidence="4">Septal ring factor EnvC (AmiA/AmiB activator)</fullName>
    </submittedName>
</protein>
<dbReference type="CDD" id="cd12797">
    <property type="entry name" value="M23_peptidase"/>
    <property type="match status" value="1"/>
</dbReference>
<dbReference type="GO" id="GO:0004222">
    <property type="term" value="F:metalloendopeptidase activity"/>
    <property type="evidence" value="ECO:0007669"/>
    <property type="project" value="TreeGrafter"/>
</dbReference>
<evidence type="ECO:0000259" key="3">
    <source>
        <dbReference type="Pfam" id="PF01551"/>
    </source>
</evidence>
<evidence type="ECO:0000313" key="4">
    <source>
        <dbReference type="EMBL" id="MBB5282147.1"/>
    </source>
</evidence>
<feature type="domain" description="M23ase beta-sheet core" evidence="3">
    <location>
        <begin position="333"/>
        <end position="423"/>
    </location>
</feature>
<comment type="caution">
    <text evidence="4">The sequence shown here is derived from an EMBL/GenBank/DDBJ whole genome shotgun (WGS) entry which is preliminary data.</text>
</comment>
<dbReference type="Gene3D" id="2.70.70.10">
    <property type="entry name" value="Glucose Permease (Domain IIA)"/>
    <property type="match status" value="1"/>
</dbReference>
<evidence type="ECO:0000256" key="2">
    <source>
        <dbReference type="SAM" id="MobiDB-lite"/>
    </source>
</evidence>
<organism evidence="4 5">
    <name type="scientific">Rhabdobacter roseus</name>
    <dbReference type="NCBI Taxonomy" id="1655419"/>
    <lineage>
        <taxon>Bacteria</taxon>
        <taxon>Pseudomonadati</taxon>
        <taxon>Bacteroidota</taxon>
        <taxon>Cytophagia</taxon>
        <taxon>Cytophagales</taxon>
        <taxon>Cytophagaceae</taxon>
        <taxon>Rhabdobacter</taxon>
    </lineage>
</organism>